<reference evidence="1 2" key="1">
    <citation type="journal article" date="2022" name="Plant J.">
        <title>Chromosome-level genome of Camellia lanceoleosa provides a valuable resource for understanding genome evolution and self-incompatibility.</title>
        <authorList>
            <person name="Gong W."/>
            <person name="Xiao S."/>
            <person name="Wang L."/>
            <person name="Liao Z."/>
            <person name="Chang Y."/>
            <person name="Mo W."/>
            <person name="Hu G."/>
            <person name="Li W."/>
            <person name="Zhao G."/>
            <person name="Zhu H."/>
            <person name="Hu X."/>
            <person name="Ji K."/>
            <person name="Xiang X."/>
            <person name="Song Q."/>
            <person name="Yuan D."/>
            <person name="Jin S."/>
            <person name="Zhang L."/>
        </authorList>
    </citation>
    <scope>NUCLEOTIDE SEQUENCE [LARGE SCALE GENOMIC DNA]</scope>
    <source>
        <strain evidence="1">SQ_2022a</strain>
    </source>
</reference>
<proteinExistence type="predicted"/>
<evidence type="ECO:0000313" key="1">
    <source>
        <dbReference type="EMBL" id="KAI8009400.1"/>
    </source>
</evidence>
<evidence type="ECO:0000313" key="2">
    <source>
        <dbReference type="Proteomes" id="UP001060215"/>
    </source>
</evidence>
<name>A0ACC0H884_9ERIC</name>
<keyword evidence="2" id="KW-1185">Reference proteome</keyword>
<organism evidence="1 2">
    <name type="scientific">Camellia lanceoleosa</name>
    <dbReference type="NCBI Taxonomy" id="1840588"/>
    <lineage>
        <taxon>Eukaryota</taxon>
        <taxon>Viridiplantae</taxon>
        <taxon>Streptophyta</taxon>
        <taxon>Embryophyta</taxon>
        <taxon>Tracheophyta</taxon>
        <taxon>Spermatophyta</taxon>
        <taxon>Magnoliopsida</taxon>
        <taxon>eudicotyledons</taxon>
        <taxon>Gunneridae</taxon>
        <taxon>Pentapetalae</taxon>
        <taxon>asterids</taxon>
        <taxon>Ericales</taxon>
        <taxon>Theaceae</taxon>
        <taxon>Camellia</taxon>
    </lineage>
</organism>
<gene>
    <name evidence="1" type="ORF">LOK49_LG06G02264</name>
</gene>
<protein>
    <submittedName>
        <fullName evidence="1">ABC transporter B family member 28</fullName>
    </submittedName>
</protein>
<dbReference type="EMBL" id="CM045762">
    <property type="protein sequence ID" value="KAI8009400.1"/>
    <property type="molecule type" value="Genomic_DNA"/>
</dbReference>
<sequence length="226" mass="24784">MFGDKLSCVLNLFNSILAVDQGIGYAEIKALREGRKTGLGRLALTDDIEVAFNANTTQNYVGCRSFIQETQVGVLIALITSDLGSLKDIVSENISKDRGFRALSEASYSSLSKFGACKIADCTSMTDICNRKLIGRENACCSGVCFYQRKILKPIFINQSHSSQRCGITSNLGFYTCCLQQEFYELSHSTQSAAAVTASIAKCFWFLVSSFAFKVMILGDMVLEMV</sequence>
<comment type="caution">
    <text evidence="1">The sequence shown here is derived from an EMBL/GenBank/DDBJ whole genome shotgun (WGS) entry which is preliminary data.</text>
</comment>
<accession>A0ACC0H884</accession>
<dbReference type="Proteomes" id="UP001060215">
    <property type="component" value="Chromosome 5"/>
</dbReference>